<dbReference type="OrthoDB" id="5416097at2759"/>
<accession>A0A1E3B1Z4</accession>
<protein>
    <recommendedName>
        <fullName evidence="3">HNH nuclease domain-containing protein</fullName>
    </recommendedName>
</protein>
<comment type="caution">
    <text evidence="1">The sequence shown here is derived from an EMBL/GenBank/DDBJ whole genome shotgun (WGS) entry which is preliminary data.</text>
</comment>
<evidence type="ECO:0000313" key="1">
    <source>
        <dbReference type="EMBL" id="ODM14851.1"/>
    </source>
</evidence>
<dbReference type="AlphaFoldDB" id="A0A1E3B1Z4"/>
<evidence type="ECO:0000313" key="2">
    <source>
        <dbReference type="Proteomes" id="UP000094569"/>
    </source>
</evidence>
<reference evidence="1 2" key="1">
    <citation type="journal article" date="2016" name="BMC Genomics">
        <title>Comparative genomic and transcriptomic analyses of the Fuzhuan brick tea-fermentation fungus Aspergillus cristatus.</title>
        <authorList>
            <person name="Ge Y."/>
            <person name="Wang Y."/>
            <person name="Liu Y."/>
            <person name="Tan Y."/>
            <person name="Ren X."/>
            <person name="Zhang X."/>
            <person name="Hyde K.D."/>
            <person name="Liu Y."/>
            <person name="Liu Z."/>
        </authorList>
    </citation>
    <scope>NUCLEOTIDE SEQUENCE [LARGE SCALE GENOMIC DNA]</scope>
    <source>
        <strain evidence="1 2">GZAAS20.1005</strain>
    </source>
</reference>
<dbReference type="VEuPathDB" id="FungiDB:SI65_09603"/>
<name>A0A1E3B1Z4_ASPCR</name>
<evidence type="ECO:0008006" key="3">
    <source>
        <dbReference type="Google" id="ProtNLM"/>
    </source>
</evidence>
<keyword evidence="2" id="KW-1185">Reference proteome</keyword>
<dbReference type="Proteomes" id="UP000094569">
    <property type="component" value="Unassembled WGS sequence"/>
</dbReference>
<gene>
    <name evidence="1" type="ORF">SI65_09603</name>
</gene>
<organism evidence="1 2">
    <name type="scientific">Aspergillus cristatus</name>
    <name type="common">Chinese Fuzhuan brick tea-fermentation fungus</name>
    <name type="synonym">Eurotium cristatum</name>
    <dbReference type="NCBI Taxonomy" id="573508"/>
    <lineage>
        <taxon>Eukaryota</taxon>
        <taxon>Fungi</taxon>
        <taxon>Dikarya</taxon>
        <taxon>Ascomycota</taxon>
        <taxon>Pezizomycotina</taxon>
        <taxon>Eurotiomycetes</taxon>
        <taxon>Eurotiomycetidae</taxon>
        <taxon>Eurotiales</taxon>
        <taxon>Aspergillaceae</taxon>
        <taxon>Aspergillus</taxon>
        <taxon>Aspergillus subgen. Aspergillus</taxon>
    </lineage>
</organism>
<sequence length="298" mass="33772">MDASLEFDEKGRLEAVEDLTRALGFETTSTEAWLALWLADINCVRELAKEAGSDRIKGLFAPDSTVMRDAMRMWMGCGRKEHDDDEGELYINSYTNSSPNPQAMINKQSQVVYRSDGTAIIEKRRSVLEIYSIFPPNLADDPKHEQFWSTLQHFWSPSKIASWRGAARDTKACANWITFARNVGAYWDHGMMTMKPIEQSDDKAWSIAHTYWLPRAYEESRMNMCSRPFIPSDLEASPDQGGLYTVDGKKIVSGHEVNPSTPDPVNLPLSSFELLEMRWVLDRIAGLAGVEEKYGCEN</sequence>
<proteinExistence type="predicted"/>
<dbReference type="EMBL" id="JXNT01000020">
    <property type="protein sequence ID" value="ODM14851.1"/>
    <property type="molecule type" value="Genomic_DNA"/>
</dbReference>